<accession>A0A1M5BLN9</accession>
<proteinExistence type="predicted"/>
<evidence type="ECO:0000259" key="2">
    <source>
        <dbReference type="Pfam" id="PF13439"/>
    </source>
</evidence>
<dbReference type="CDD" id="cd03801">
    <property type="entry name" value="GT4_PimA-like"/>
    <property type="match status" value="1"/>
</dbReference>
<dbReference type="RefSeq" id="WP_027356389.1">
    <property type="nucleotide sequence ID" value="NZ_FQUW01000029.1"/>
</dbReference>
<evidence type="ECO:0000259" key="1">
    <source>
        <dbReference type="Pfam" id="PF00534"/>
    </source>
</evidence>
<sequence length="415" mass="47416">MRILMLSWEYPPRSVGGLAQHVYDLSSALAGIGEEVHVLTCGAPGVPDYEQVNGVHVHRFQNYQISAPHFVTWVAQLNIAMLERAIPLFSELGGVHIIHAHDWLVAYAARALKHAWRLPLVATIHATEYGRNCGLHNDIQRHISDIEWWLTYEAWKVICCSQYMKNEVRHVFQVPEDKIQVIVNGVNPANFSTRTIRVTRDQFAAPDESIVFYVGRLVREKGVQVLLDAAPQILSRHPQTKFIIAGKGPYAEELHRQAVNLGIAQRVYFTGYIDDEVRNTLYSWADVAVFPSLYEPFGIVALEGMAAKTPVVVADTGGLSEIVEHGVDGLKFYPGNSRSLADMIVWLLKDRQLAQNLRQRAYRKVLEKFNWHDIAQATRRVYQQVWNEYRRVPWYGPYSRGNRLFSRMSRLFARA</sequence>
<dbReference type="InterPro" id="IPR050194">
    <property type="entry name" value="Glycosyltransferase_grp1"/>
</dbReference>
<dbReference type="Pfam" id="PF13439">
    <property type="entry name" value="Glyco_transf_4"/>
    <property type="match status" value="1"/>
</dbReference>
<evidence type="ECO:0000313" key="3">
    <source>
        <dbReference type="EMBL" id="SHF43474.1"/>
    </source>
</evidence>
<dbReference type="InterPro" id="IPR001296">
    <property type="entry name" value="Glyco_trans_1"/>
</dbReference>
<evidence type="ECO:0000313" key="4">
    <source>
        <dbReference type="Proteomes" id="UP000184196"/>
    </source>
</evidence>
<organism evidence="3 4">
    <name type="scientific">Desulfofundulus australicus DSM 11792</name>
    <dbReference type="NCBI Taxonomy" id="1121425"/>
    <lineage>
        <taxon>Bacteria</taxon>
        <taxon>Bacillati</taxon>
        <taxon>Bacillota</taxon>
        <taxon>Clostridia</taxon>
        <taxon>Eubacteriales</taxon>
        <taxon>Peptococcaceae</taxon>
        <taxon>Desulfofundulus</taxon>
    </lineage>
</organism>
<dbReference type="EMBL" id="FQUW01000029">
    <property type="protein sequence ID" value="SHF43474.1"/>
    <property type="molecule type" value="Genomic_DNA"/>
</dbReference>
<keyword evidence="3" id="KW-0808">Transferase</keyword>
<dbReference type="SUPFAM" id="SSF53756">
    <property type="entry name" value="UDP-Glycosyltransferase/glycogen phosphorylase"/>
    <property type="match status" value="1"/>
</dbReference>
<keyword evidence="4" id="KW-1185">Reference proteome</keyword>
<feature type="domain" description="Glycosyltransferase subfamily 4-like N-terminal" evidence="2">
    <location>
        <begin position="15"/>
        <end position="189"/>
    </location>
</feature>
<dbReference type="AlphaFoldDB" id="A0A1M5BLN9"/>
<name>A0A1M5BLN9_9FIRM</name>
<dbReference type="Pfam" id="PF00534">
    <property type="entry name" value="Glycos_transf_1"/>
    <property type="match status" value="1"/>
</dbReference>
<dbReference type="PANTHER" id="PTHR45947">
    <property type="entry name" value="SULFOQUINOVOSYL TRANSFERASE SQD2"/>
    <property type="match status" value="1"/>
</dbReference>
<dbReference type="Gene3D" id="3.40.50.2000">
    <property type="entry name" value="Glycogen Phosphorylase B"/>
    <property type="match status" value="2"/>
</dbReference>
<dbReference type="GO" id="GO:0016758">
    <property type="term" value="F:hexosyltransferase activity"/>
    <property type="evidence" value="ECO:0007669"/>
    <property type="project" value="TreeGrafter"/>
</dbReference>
<reference evidence="4" key="1">
    <citation type="submission" date="2016-11" db="EMBL/GenBank/DDBJ databases">
        <authorList>
            <person name="Varghese N."/>
            <person name="Submissions S."/>
        </authorList>
    </citation>
    <scope>NUCLEOTIDE SEQUENCE [LARGE SCALE GENOMIC DNA]</scope>
    <source>
        <strain evidence="4">DSM 11792</strain>
    </source>
</reference>
<feature type="domain" description="Glycosyl transferase family 1" evidence="1">
    <location>
        <begin position="204"/>
        <end position="363"/>
    </location>
</feature>
<dbReference type="PANTHER" id="PTHR45947:SF3">
    <property type="entry name" value="SULFOQUINOVOSYL TRANSFERASE SQD2"/>
    <property type="match status" value="1"/>
</dbReference>
<protein>
    <submittedName>
        <fullName evidence="3">Glycosyltransferase involved in cell wall bisynthesis</fullName>
    </submittedName>
</protein>
<dbReference type="InterPro" id="IPR028098">
    <property type="entry name" value="Glyco_trans_4-like_N"/>
</dbReference>
<gene>
    <name evidence="3" type="ORF">SAMN02745218_02250</name>
</gene>
<dbReference type="Proteomes" id="UP000184196">
    <property type="component" value="Unassembled WGS sequence"/>
</dbReference>